<dbReference type="InterPro" id="IPR036908">
    <property type="entry name" value="RlpA-like_sf"/>
</dbReference>
<evidence type="ECO:0000256" key="4">
    <source>
        <dbReference type="SAM" id="SignalP"/>
    </source>
</evidence>
<dbReference type="SUPFAM" id="SSF50685">
    <property type="entry name" value="Barwin-like endoglucanases"/>
    <property type="match status" value="1"/>
</dbReference>
<dbReference type="EMBL" id="DF849967">
    <property type="protein sequence ID" value="GAT60829.1"/>
    <property type="molecule type" value="Genomic_DNA"/>
</dbReference>
<organism evidence="5 6">
    <name type="scientific">Mycena chlorophos</name>
    <name type="common">Agaric fungus</name>
    <name type="synonym">Agaricus chlorophos</name>
    <dbReference type="NCBI Taxonomy" id="658473"/>
    <lineage>
        <taxon>Eukaryota</taxon>
        <taxon>Fungi</taxon>
        <taxon>Dikarya</taxon>
        <taxon>Basidiomycota</taxon>
        <taxon>Agaricomycotina</taxon>
        <taxon>Agaricomycetes</taxon>
        <taxon>Agaricomycetidae</taxon>
        <taxon>Agaricales</taxon>
        <taxon>Marasmiineae</taxon>
        <taxon>Mycenaceae</taxon>
        <taxon>Mycena</taxon>
    </lineage>
</organism>
<dbReference type="Pfam" id="PF07249">
    <property type="entry name" value="Cerato-platanin"/>
    <property type="match status" value="1"/>
</dbReference>
<keyword evidence="3" id="KW-0964">Secreted</keyword>
<protein>
    <recommendedName>
        <fullName evidence="7">Cerato-platanin</fullName>
    </recommendedName>
</protein>
<evidence type="ECO:0000313" key="5">
    <source>
        <dbReference type="EMBL" id="GAT60829.1"/>
    </source>
</evidence>
<evidence type="ECO:0008006" key="7">
    <source>
        <dbReference type="Google" id="ProtNLM"/>
    </source>
</evidence>
<reference evidence="5" key="1">
    <citation type="submission" date="2014-09" db="EMBL/GenBank/DDBJ databases">
        <title>Genome sequence of the luminous mushroom Mycena chlorophos for searching fungal bioluminescence genes.</title>
        <authorList>
            <person name="Tanaka Y."/>
            <person name="Kasuga D."/>
            <person name="Oba Y."/>
            <person name="Hase S."/>
            <person name="Sato K."/>
            <person name="Oba Y."/>
            <person name="Sakakibara Y."/>
        </authorList>
    </citation>
    <scope>NUCLEOTIDE SEQUENCE</scope>
</reference>
<evidence type="ECO:0000256" key="1">
    <source>
        <dbReference type="ARBA" id="ARBA00004613"/>
    </source>
</evidence>
<accession>A0ABQ0MBZ4</accession>
<dbReference type="CDD" id="cd22778">
    <property type="entry name" value="DPBB_CEPL-like"/>
    <property type="match status" value="1"/>
</dbReference>
<feature type="chain" id="PRO_5046493895" description="Cerato-platanin" evidence="4">
    <location>
        <begin position="20"/>
        <end position="145"/>
    </location>
</feature>
<proteinExistence type="inferred from homology"/>
<feature type="signal peptide" evidence="4">
    <location>
        <begin position="1"/>
        <end position="19"/>
    </location>
</feature>
<keyword evidence="4" id="KW-0732">Signal</keyword>
<dbReference type="Proteomes" id="UP000815677">
    <property type="component" value="Unassembled WGS sequence"/>
</dbReference>
<dbReference type="InterPro" id="IPR010829">
    <property type="entry name" value="Cerato-platanin"/>
</dbReference>
<keyword evidence="6" id="KW-1185">Reference proteome</keyword>
<gene>
    <name evidence="5" type="ORF">MCHLO_16923</name>
</gene>
<sequence>MKFSAVFASLAVLATAVLADTVSYDQTYDDGSNSLDIVACSDGVNGLETRYGWSTFSDIPNFPYIGGVGAVGGWDSAACGECWQLKYTPSGGKTRTINVLAIDHAAPGTFNIALEAMNDLTNGQAEQLGRVTVTATQVAASVCKV</sequence>
<comment type="similarity">
    <text evidence="2">Belongs to the cerato-platanin family.</text>
</comment>
<name>A0ABQ0MBZ4_MYCCL</name>
<evidence type="ECO:0000256" key="3">
    <source>
        <dbReference type="ARBA" id="ARBA00022525"/>
    </source>
</evidence>
<evidence type="ECO:0000256" key="2">
    <source>
        <dbReference type="ARBA" id="ARBA00010421"/>
    </source>
</evidence>
<evidence type="ECO:0000313" key="6">
    <source>
        <dbReference type="Proteomes" id="UP000815677"/>
    </source>
</evidence>
<comment type="subcellular location">
    <subcellularLocation>
        <location evidence="1">Secreted</location>
    </subcellularLocation>
</comment>
<dbReference type="Gene3D" id="2.40.40.10">
    <property type="entry name" value="RlpA-like domain"/>
    <property type="match status" value="1"/>
</dbReference>